<evidence type="ECO:0000313" key="3">
    <source>
        <dbReference type="Proteomes" id="UP000314294"/>
    </source>
</evidence>
<proteinExistence type="predicted"/>
<dbReference type="EMBL" id="SRLO01000541">
    <property type="protein sequence ID" value="TNN52591.1"/>
    <property type="molecule type" value="Genomic_DNA"/>
</dbReference>
<evidence type="ECO:0000256" key="1">
    <source>
        <dbReference type="SAM" id="MobiDB-lite"/>
    </source>
</evidence>
<sequence length="168" mass="18594">MFFRTLLTTFSSSFLARCSSSSVLFILLLSWRSERRMEGYNGVEEGYEIRLFFIFDERKQVFTSTPSSLHPHLSSTTVCPLLLVSSTMIFSSSGNSMCTSFLLEPDWTETTAETRCSKAMSGQHLLRAESGRGPERRSGAEAAQAPGFGGTRRLQGPPHGAVIEARPE</sequence>
<gene>
    <name evidence="2" type="ORF">EYF80_037169</name>
</gene>
<feature type="region of interest" description="Disordered" evidence="1">
    <location>
        <begin position="118"/>
        <end position="168"/>
    </location>
</feature>
<organism evidence="2 3">
    <name type="scientific">Liparis tanakae</name>
    <name type="common">Tanaka's snailfish</name>
    <dbReference type="NCBI Taxonomy" id="230148"/>
    <lineage>
        <taxon>Eukaryota</taxon>
        <taxon>Metazoa</taxon>
        <taxon>Chordata</taxon>
        <taxon>Craniata</taxon>
        <taxon>Vertebrata</taxon>
        <taxon>Euteleostomi</taxon>
        <taxon>Actinopterygii</taxon>
        <taxon>Neopterygii</taxon>
        <taxon>Teleostei</taxon>
        <taxon>Neoteleostei</taxon>
        <taxon>Acanthomorphata</taxon>
        <taxon>Eupercaria</taxon>
        <taxon>Perciformes</taxon>
        <taxon>Cottioidei</taxon>
        <taxon>Cottales</taxon>
        <taxon>Liparidae</taxon>
        <taxon>Liparis</taxon>
    </lineage>
</organism>
<keyword evidence="3" id="KW-1185">Reference proteome</keyword>
<comment type="caution">
    <text evidence="2">The sequence shown here is derived from an EMBL/GenBank/DDBJ whole genome shotgun (WGS) entry which is preliminary data.</text>
</comment>
<accession>A0A4Z2GHC1</accession>
<reference evidence="2 3" key="1">
    <citation type="submission" date="2019-03" db="EMBL/GenBank/DDBJ databases">
        <title>First draft genome of Liparis tanakae, snailfish: a comprehensive survey of snailfish specific genes.</title>
        <authorList>
            <person name="Kim W."/>
            <person name="Song I."/>
            <person name="Jeong J.-H."/>
            <person name="Kim D."/>
            <person name="Kim S."/>
            <person name="Ryu S."/>
            <person name="Song J.Y."/>
            <person name="Lee S.K."/>
        </authorList>
    </citation>
    <scope>NUCLEOTIDE SEQUENCE [LARGE SCALE GENOMIC DNA]</scope>
    <source>
        <tissue evidence="2">Muscle</tissue>
    </source>
</reference>
<dbReference type="AlphaFoldDB" id="A0A4Z2GHC1"/>
<name>A0A4Z2GHC1_9TELE</name>
<dbReference type="Proteomes" id="UP000314294">
    <property type="component" value="Unassembled WGS sequence"/>
</dbReference>
<feature type="compositionally biased region" description="Basic and acidic residues" evidence="1">
    <location>
        <begin position="126"/>
        <end position="139"/>
    </location>
</feature>
<evidence type="ECO:0000313" key="2">
    <source>
        <dbReference type="EMBL" id="TNN52591.1"/>
    </source>
</evidence>
<protein>
    <submittedName>
        <fullName evidence="2">Uncharacterized protein</fullName>
    </submittedName>
</protein>